<comment type="caution">
    <text evidence="1">The sequence shown here is derived from an EMBL/GenBank/DDBJ whole genome shotgun (WGS) entry which is preliminary data.</text>
</comment>
<gene>
    <name evidence="1" type="ORF">GLS40_01150</name>
</gene>
<sequence length="146" mass="15810">MSGKSDLASATEARYRAAQAEVSTLKAREAAARQMVRDLDEMARSETLRAAVTPAMRAIGADLRWQGWTATRRASLQIQLAQILAAQGQAQRKMALAHAQKEAAGLLHAQERRDAAKARARRTADEVLALMLIARSGAPQVRDAPP</sequence>
<dbReference type="AlphaFoldDB" id="A0A844W1P7"/>
<dbReference type="Proteomes" id="UP000443843">
    <property type="component" value="Unassembled WGS sequence"/>
</dbReference>
<keyword evidence="2" id="KW-1185">Reference proteome</keyword>
<name>A0A844W1P7_9RHOB</name>
<accession>A0A844W1P7</accession>
<reference evidence="1 2" key="1">
    <citation type="submission" date="2019-11" db="EMBL/GenBank/DDBJ databases">
        <title>Pseudooceanicola pacifica sp. nov., isolated from deep-sea sediment of the Pacific Ocean.</title>
        <authorList>
            <person name="Lyu L."/>
        </authorList>
    </citation>
    <scope>NUCLEOTIDE SEQUENCE [LARGE SCALE GENOMIC DNA]</scope>
    <source>
        <strain evidence="1 2">216_PA32_1</strain>
    </source>
</reference>
<dbReference type="EMBL" id="WNXQ01000001">
    <property type="protein sequence ID" value="MWB76624.1"/>
    <property type="molecule type" value="Genomic_DNA"/>
</dbReference>
<protein>
    <recommendedName>
        <fullName evidence="3">Flagellar FliJ protein</fullName>
    </recommendedName>
</protein>
<evidence type="ECO:0000313" key="1">
    <source>
        <dbReference type="EMBL" id="MWB76624.1"/>
    </source>
</evidence>
<evidence type="ECO:0000313" key="2">
    <source>
        <dbReference type="Proteomes" id="UP000443843"/>
    </source>
</evidence>
<dbReference type="RefSeq" id="WP_160380764.1">
    <property type="nucleotide sequence ID" value="NZ_WNXQ01000001.1"/>
</dbReference>
<organism evidence="1 2">
    <name type="scientific">Pseudooceanicola pacificus</name>
    <dbReference type="NCBI Taxonomy" id="2676438"/>
    <lineage>
        <taxon>Bacteria</taxon>
        <taxon>Pseudomonadati</taxon>
        <taxon>Pseudomonadota</taxon>
        <taxon>Alphaproteobacteria</taxon>
        <taxon>Rhodobacterales</taxon>
        <taxon>Paracoccaceae</taxon>
        <taxon>Pseudooceanicola</taxon>
    </lineage>
</organism>
<evidence type="ECO:0008006" key="3">
    <source>
        <dbReference type="Google" id="ProtNLM"/>
    </source>
</evidence>
<proteinExistence type="predicted"/>